<evidence type="ECO:0000256" key="1">
    <source>
        <dbReference type="SAM" id="SignalP"/>
    </source>
</evidence>
<organism evidence="3 4">
    <name type="scientific">Polytolypa hystricis (strain UAMH7299)</name>
    <dbReference type="NCBI Taxonomy" id="1447883"/>
    <lineage>
        <taxon>Eukaryota</taxon>
        <taxon>Fungi</taxon>
        <taxon>Dikarya</taxon>
        <taxon>Ascomycota</taxon>
        <taxon>Pezizomycotina</taxon>
        <taxon>Eurotiomycetes</taxon>
        <taxon>Eurotiomycetidae</taxon>
        <taxon>Onygenales</taxon>
        <taxon>Onygenales incertae sedis</taxon>
        <taxon>Polytolypa</taxon>
    </lineage>
</organism>
<keyword evidence="4" id="KW-1185">Reference proteome</keyword>
<reference evidence="3 4" key="1">
    <citation type="submission" date="2017-10" db="EMBL/GenBank/DDBJ databases">
        <title>Comparative genomics in systemic dimorphic fungi from Ajellomycetaceae.</title>
        <authorList>
            <person name="Munoz J.F."/>
            <person name="Mcewen J.G."/>
            <person name="Clay O.K."/>
            <person name="Cuomo C.A."/>
        </authorList>
    </citation>
    <scope>NUCLEOTIDE SEQUENCE [LARGE SCALE GENOMIC DNA]</scope>
    <source>
        <strain evidence="3 4">UAMH7299</strain>
    </source>
</reference>
<proteinExistence type="predicted"/>
<dbReference type="AlphaFoldDB" id="A0A2B7Z1H4"/>
<dbReference type="STRING" id="1447883.A0A2B7Z1H4"/>
<comment type="caution">
    <text evidence="3">The sequence shown here is derived from an EMBL/GenBank/DDBJ whole genome shotgun (WGS) entry which is preliminary data.</text>
</comment>
<evidence type="ECO:0000313" key="3">
    <source>
        <dbReference type="EMBL" id="PGH27445.1"/>
    </source>
</evidence>
<protein>
    <recommendedName>
        <fullName evidence="2">Deoxyribonuclease NucA/NucB domain-containing protein</fullName>
    </recommendedName>
</protein>
<evidence type="ECO:0000259" key="2">
    <source>
        <dbReference type="Pfam" id="PF14040"/>
    </source>
</evidence>
<sequence length="211" mass="23070">MASISKLTRLSILITFFFFLTASAATFNWNCAKSAGTCNNFCYYTKCRAGAKKTFTYDSNKRSAAGRRRLSGCSKNPCGAKSKLPFKKFGNSCDEVPFASTKEGGKGGQLRCVRRSENSTKRNCKNDGGQFQLNSRGGFTKNKAVLDSSLEFSMSEESETVTELKEVETEDGTTHLVIAEDPEDPIGVGHNIWDPETDKNVTVVKVLVAGQ</sequence>
<dbReference type="Proteomes" id="UP000224634">
    <property type="component" value="Unassembled WGS sequence"/>
</dbReference>
<dbReference type="InterPro" id="IPR029476">
    <property type="entry name" value="DNase_NucA_NucB"/>
</dbReference>
<dbReference type="Pfam" id="PF14040">
    <property type="entry name" value="DNase_NucA_NucB"/>
    <property type="match status" value="1"/>
</dbReference>
<feature type="chain" id="PRO_5012970838" description="Deoxyribonuclease NucA/NucB domain-containing protein" evidence="1">
    <location>
        <begin position="25"/>
        <end position="211"/>
    </location>
</feature>
<evidence type="ECO:0000313" key="4">
    <source>
        <dbReference type="Proteomes" id="UP000224634"/>
    </source>
</evidence>
<dbReference type="EMBL" id="PDNA01000007">
    <property type="protein sequence ID" value="PGH27445.1"/>
    <property type="molecule type" value="Genomic_DNA"/>
</dbReference>
<feature type="signal peptide" evidence="1">
    <location>
        <begin position="1"/>
        <end position="24"/>
    </location>
</feature>
<accession>A0A2B7Z1H4</accession>
<gene>
    <name evidence="3" type="ORF">AJ80_00923</name>
</gene>
<dbReference type="OrthoDB" id="2748312at2759"/>
<feature type="domain" description="Deoxyribonuclease NucA/NucB" evidence="2">
    <location>
        <begin position="42"/>
        <end position="120"/>
    </location>
</feature>
<keyword evidence="1" id="KW-0732">Signal</keyword>
<name>A0A2B7Z1H4_POLH7</name>